<dbReference type="InterPro" id="IPR037066">
    <property type="entry name" value="Plug_dom_sf"/>
</dbReference>
<evidence type="ECO:0000256" key="4">
    <source>
        <dbReference type="ARBA" id="ARBA00022692"/>
    </source>
</evidence>
<dbReference type="Gene3D" id="2.40.170.20">
    <property type="entry name" value="TonB-dependent receptor, beta-barrel domain"/>
    <property type="match status" value="1"/>
</dbReference>
<proteinExistence type="inferred from homology"/>
<keyword evidence="6 7" id="KW-0998">Cell outer membrane</keyword>
<sequence>MRKILLLLSCMLLVFAPALYAQVHPVNGKILDENGSPVPFASVKIKGTNSGTFADAKGIFTIPLKEGAVLVVSGIGYIPLQVTVNSNELAITLKTDVQSLNEVVVTGLGEATSRKRVPLDIGTLNAKNIAKTATVSIEQGLQGQIAGAQITQNNGQPGSGYNIILRGINNLISSDPMVLVDGVENKDLSSIDPSIVDHIEVAKGAAAGMLYGAQGANGVIQIFTKKGSRNQRPNITFATKMSSDKILRGDRSLVASKHHWKTDEQGNILNSEGDILKADANGYWEDPVEDLDVDASNDKPYLLPTYDHLKQGYRDALTFTNSLSITGGGNNFDYAFTGSRLDQQDVFSNKFNRTSLGVNLGIELAKGLTIRSSTQAILGFDDLLGGNRFNLVNSYPFIDFLHKDTTGMIVRKAKNENQLNSLSERQWHDRNNKSTKIYQNFNVNYKFPKFVELDFKYGYNVRNADNYSFYHNQESAVTTELYWGPSIDGAITDYYTRNTYQNALTSLFFRTDFKQDFHLNVPIRTTTQAVYDWRAEDNRFFYAQGVGLPTFPPYNLTVANTKTVSDNNSSGYNYSTRTFGFLVNQSIDFAEWIGISGGFRSDYSSEFGAGSKATTFPRGTIYIRPSEFMKLSWLSDWKLRGAFATAGTPPDVYTRQVTLDAGTLGVGGVSLSIPSTAHNNDLKIQVSKELEVGTDISVLPTTGDWLSRITLGATYWKRKSTDAIQVADVAQSTGASGLISNLTTLSSHGVDLSLDITTANKKNFIWNTAVRWGFTKTMVDKVSNHQTVVSGEFGLKEGEELGIFYGQSPLHSLDQLKVDGKTPYIDPADRSNYTLVNGNVVDTRTNAAKLTAADDLKKIGQAYPDFTASLINTFTIFQAFTVSFQFDWTHGNNTYNLTRQWMYRDKISRDYDDVINVNGKSGAYAAYYSSMYNTLQPQSWYVEDGSFIRLRDVSLTYDATRLIHARWLKRLSVTLGGRNLLTFTKYHGLDPETTTSVDSQGSSLDGVGAFKGVDYFTVPNLKSYQVGINVGF</sequence>
<evidence type="ECO:0000256" key="7">
    <source>
        <dbReference type="PROSITE-ProRule" id="PRU01360"/>
    </source>
</evidence>
<dbReference type="AlphaFoldDB" id="A0A1C4FBQ0"/>
<dbReference type="GO" id="GO:0009279">
    <property type="term" value="C:cell outer membrane"/>
    <property type="evidence" value="ECO:0007669"/>
    <property type="project" value="UniProtKB-SubCell"/>
</dbReference>
<organism evidence="10 11">
    <name type="scientific">Chitinophaga costaii</name>
    <dbReference type="NCBI Taxonomy" id="1335309"/>
    <lineage>
        <taxon>Bacteria</taxon>
        <taxon>Pseudomonadati</taxon>
        <taxon>Bacteroidota</taxon>
        <taxon>Chitinophagia</taxon>
        <taxon>Chitinophagales</taxon>
        <taxon>Chitinophagaceae</taxon>
        <taxon>Chitinophaga</taxon>
    </lineage>
</organism>
<dbReference type="NCBIfam" id="TIGR04056">
    <property type="entry name" value="OMP_RagA_SusC"/>
    <property type="match status" value="1"/>
</dbReference>
<dbReference type="SUPFAM" id="SSF56935">
    <property type="entry name" value="Porins"/>
    <property type="match status" value="1"/>
</dbReference>
<evidence type="ECO:0000259" key="9">
    <source>
        <dbReference type="Pfam" id="PF07715"/>
    </source>
</evidence>
<dbReference type="EMBL" id="FMAR01000013">
    <property type="protein sequence ID" value="SCC53063.1"/>
    <property type="molecule type" value="Genomic_DNA"/>
</dbReference>
<keyword evidence="8" id="KW-0732">Signal</keyword>
<keyword evidence="11" id="KW-1185">Reference proteome</keyword>
<evidence type="ECO:0000256" key="8">
    <source>
        <dbReference type="SAM" id="SignalP"/>
    </source>
</evidence>
<evidence type="ECO:0000256" key="6">
    <source>
        <dbReference type="ARBA" id="ARBA00023237"/>
    </source>
</evidence>
<dbReference type="InterPro" id="IPR023996">
    <property type="entry name" value="TonB-dep_OMP_SusC/RagA"/>
</dbReference>
<evidence type="ECO:0000313" key="11">
    <source>
        <dbReference type="Proteomes" id="UP000242818"/>
    </source>
</evidence>
<keyword evidence="5 7" id="KW-0472">Membrane</keyword>
<keyword evidence="3 7" id="KW-1134">Transmembrane beta strand</keyword>
<evidence type="ECO:0000256" key="5">
    <source>
        <dbReference type="ARBA" id="ARBA00023136"/>
    </source>
</evidence>
<evidence type="ECO:0000256" key="1">
    <source>
        <dbReference type="ARBA" id="ARBA00004571"/>
    </source>
</evidence>
<keyword evidence="2 7" id="KW-0813">Transport</keyword>
<dbReference type="InterPro" id="IPR036942">
    <property type="entry name" value="Beta-barrel_TonB_sf"/>
</dbReference>
<dbReference type="Pfam" id="PF13715">
    <property type="entry name" value="CarbopepD_reg_2"/>
    <property type="match status" value="1"/>
</dbReference>
<dbReference type="Proteomes" id="UP000242818">
    <property type="component" value="Unassembled WGS sequence"/>
</dbReference>
<dbReference type="InterPro" id="IPR012910">
    <property type="entry name" value="Plug_dom"/>
</dbReference>
<comment type="similarity">
    <text evidence="7">Belongs to the TonB-dependent receptor family.</text>
</comment>
<dbReference type="OrthoDB" id="9768177at2"/>
<gene>
    <name evidence="10" type="ORF">GA0116948_11322</name>
</gene>
<feature type="domain" description="TonB-dependent receptor plug" evidence="9">
    <location>
        <begin position="115"/>
        <end position="219"/>
    </location>
</feature>
<name>A0A1C4FBQ0_9BACT</name>
<dbReference type="InterPro" id="IPR039426">
    <property type="entry name" value="TonB-dep_rcpt-like"/>
</dbReference>
<dbReference type="Pfam" id="PF07715">
    <property type="entry name" value="Plug"/>
    <property type="match status" value="1"/>
</dbReference>
<evidence type="ECO:0000313" key="10">
    <source>
        <dbReference type="EMBL" id="SCC53063.1"/>
    </source>
</evidence>
<dbReference type="Gene3D" id="2.170.130.10">
    <property type="entry name" value="TonB-dependent receptor, plug domain"/>
    <property type="match status" value="1"/>
</dbReference>
<comment type="subcellular location">
    <subcellularLocation>
        <location evidence="1 7">Cell outer membrane</location>
        <topology evidence="1 7">Multi-pass membrane protein</topology>
    </subcellularLocation>
</comment>
<protein>
    <submittedName>
        <fullName evidence="10">TonB-linked outer membrane protein, SusC/RagA family</fullName>
    </submittedName>
</protein>
<dbReference type="STRING" id="1335309.GA0116948_11322"/>
<dbReference type="InterPro" id="IPR008969">
    <property type="entry name" value="CarboxyPept-like_regulatory"/>
</dbReference>
<evidence type="ECO:0000256" key="3">
    <source>
        <dbReference type="ARBA" id="ARBA00022452"/>
    </source>
</evidence>
<dbReference type="Gene3D" id="2.60.40.1120">
    <property type="entry name" value="Carboxypeptidase-like, regulatory domain"/>
    <property type="match status" value="1"/>
</dbReference>
<feature type="signal peptide" evidence="8">
    <location>
        <begin position="1"/>
        <end position="21"/>
    </location>
</feature>
<dbReference type="SUPFAM" id="SSF49464">
    <property type="entry name" value="Carboxypeptidase regulatory domain-like"/>
    <property type="match status" value="1"/>
</dbReference>
<dbReference type="RefSeq" id="WP_089714065.1">
    <property type="nucleotide sequence ID" value="NZ_FMAR01000013.1"/>
</dbReference>
<keyword evidence="4 7" id="KW-0812">Transmembrane</keyword>
<reference evidence="10 11" key="1">
    <citation type="submission" date="2016-08" db="EMBL/GenBank/DDBJ databases">
        <authorList>
            <person name="Seilhamer J.J."/>
        </authorList>
    </citation>
    <scope>NUCLEOTIDE SEQUENCE [LARGE SCALE GENOMIC DNA]</scope>
    <source>
        <strain evidence="10 11">A37T2</strain>
    </source>
</reference>
<feature type="chain" id="PRO_5008691905" evidence="8">
    <location>
        <begin position="22"/>
        <end position="1032"/>
    </location>
</feature>
<evidence type="ECO:0000256" key="2">
    <source>
        <dbReference type="ARBA" id="ARBA00022448"/>
    </source>
</evidence>
<accession>A0A1C4FBQ0</accession>
<dbReference type="PROSITE" id="PS52016">
    <property type="entry name" value="TONB_DEPENDENT_REC_3"/>
    <property type="match status" value="1"/>
</dbReference>